<dbReference type="EMBL" id="JBAMIC010000001">
    <property type="protein sequence ID" value="KAK7116581.1"/>
    <property type="molecule type" value="Genomic_DNA"/>
</dbReference>
<evidence type="ECO:0000256" key="1">
    <source>
        <dbReference type="SAM" id="MobiDB-lite"/>
    </source>
</evidence>
<evidence type="ECO:0000313" key="2">
    <source>
        <dbReference type="EMBL" id="KAK7116581.1"/>
    </source>
</evidence>
<dbReference type="Proteomes" id="UP001374579">
    <property type="component" value="Unassembled WGS sequence"/>
</dbReference>
<proteinExistence type="predicted"/>
<sequence>MSENRMSRKRNVTTKGVTMNREQPSSSCSPMSAGPQMSLTDIPLKAWYPRWNERAHFVPPVLMFRTDYDTMTVAGVDVRVPRPPVRNPSRGDPPAVLNTDVIDDQTQQRVLHCLRHFSEEQQEPEVMFVLSNLRFEDYLNEPCFAAAAKTLPRPVDLKKQEQDRGDFDVLIIHRVHGILACEIKSVSARNSSQPMTEQKVEKKVKTKVDRAIKQLVKSGDVLKHLVSDIPGQIPIRKALILPNVSATQLTQVLNSSPQLLQDLRQCLGVAEDSDPVPLCLTSDGLSDTATPHLITRDVLLQLRQWWNARVVGVKTASLSDDLYLNLLTRFAGPATVVKVFCSVRPHRRSMDLIRTEGEAALETRKRFTQIMLTHHQVKILQRNRQLVFLTGPPGVGKTIMLVLKAKELVRAGMHVDVVSSWGPSLTMSHSIVHQLKQMEPAAADRVHLHEFDLREGQAEDTAVRTLVEASNSRQCETPCIIADEVCCDSINASKFEKLVDQLLARFPNLIFWAACFQHKYRPTSLIEEKLTQALRSPPSVVREVQASDLFLLGDIYRYTEAETGGAEAETGGAEAETGGAQSEKTLPCQPHCDGPAPCYMSHEGEGHETGRKPRECIQCGRDVARVLTEDLHVGVAVAGTTEGTHRPSLRYLDVLVLTSFRAMSDSAGFVVGLRQGGLPVSVLRPRDSAAAASVATASKDDRGGSGPQ</sequence>
<dbReference type="AlphaFoldDB" id="A0AAN9GQP7"/>
<comment type="caution">
    <text evidence="2">The sequence shown here is derived from an EMBL/GenBank/DDBJ whole genome shotgun (WGS) entry which is preliminary data.</text>
</comment>
<gene>
    <name evidence="2" type="ORF">V1264_002241</name>
</gene>
<feature type="region of interest" description="Disordered" evidence="1">
    <location>
        <begin position="1"/>
        <end position="35"/>
    </location>
</feature>
<feature type="region of interest" description="Disordered" evidence="1">
    <location>
        <begin position="563"/>
        <end position="582"/>
    </location>
</feature>
<evidence type="ECO:0000313" key="3">
    <source>
        <dbReference type="Proteomes" id="UP001374579"/>
    </source>
</evidence>
<dbReference type="Gene3D" id="3.40.50.300">
    <property type="entry name" value="P-loop containing nucleotide triphosphate hydrolases"/>
    <property type="match status" value="1"/>
</dbReference>
<keyword evidence="3" id="KW-1185">Reference proteome</keyword>
<reference evidence="2 3" key="1">
    <citation type="submission" date="2024-02" db="EMBL/GenBank/DDBJ databases">
        <title>Chromosome-scale genome assembly of the rough periwinkle Littorina saxatilis.</title>
        <authorList>
            <person name="De Jode A."/>
            <person name="Faria R."/>
            <person name="Formenti G."/>
            <person name="Sims Y."/>
            <person name="Smith T.P."/>
            <person name="Tracey A."/>
            <person name="Wood J.M.D."/>
            <person name="Zagrodzka Z.B."/>
            <person name="Johannesson K."/>
            <person name="Butlin R.K."/>
            <person name="Leder E.H."/>
        </authorList>
    </citation>
    <scope>NUCLEOTIDE SEQUENCE [LARGE SCALE GENOMIC DNA]</scope>
    <source>
        <strain evidence="2">Snail1</strain>
        <tissue evidence="2">Muscle</tissue>
    </source>
</reference>
<name>A0AAN9GQP7_9CAEN</name>
<feature type="compositionally biased region" description="Polar residues" evidence="1">
    <location>
        <begin position="13"/>
        <end position="35"/>
    </location>
</feature>
<feature type="compositionally biased region" description="Low complexity" evidence="1">
    <location>
        <begin position="563"/>
        <end position="580"/>
    </location>
</feature>
<organism evidence="2 3">
    <name type="scientific">Littorina saxatilis</name>
    <dbReference type="NCBI Taxonomy" id="31220"/>
    <lineage>
        <taxon>Eukaryota</taxon>
        <taxon>Metazoa</taxon>
        <taxon>Spiralia</taxon>
        <taxon>Lophotrochozoa</taxon>
        <taxon>Mollusca</taxon>
        <taxon>Gastropoda</taxon>
        <taxon>Caenogastropoda</taxon>
        <taxon>Littorinimorpha</taxon>
        <taxon>Littorinoidea</taxon>
        <taxon>Littorinidae</taxon>
        <taxon>Littorina</taxon>
    </lineage>
</organism>
<accession>A0AAN9GQP7</accession>
<protein>
    <submittedName>
        <fullName evidence="2">Uncharacterized protein</fullName>
    </submittedName>
</protein>
<dbReference type="InterPro" id="IPR027417">
    <property type="entry name" value="P-loop_NTPase"/>
</dbReference>
<dbReference type="SUPFAM" id="SSF52540">
    <property type="entry name" value="P-loop containing nucleoside triphosphate hydrolases"/>
    <property type="match status" value="1"/>
</dbReference>